<dbReference type="InterPro" id="IPR050600">
    <property type="entry name" value="SETD3_SETD6_MTase"/>
</dbReference>
<reference evidence="2 3" key="1">
    <citation type="submission" date="2024-02" db="EMBL/GenBank/DDBJ databases">
        <authorList>
            <person name="Chen Y."/>
            <person name="Shah S."/>
            <person name="Dougan E. K."/>
            <person name="Thang M."/>
            <person name="Chan C."/>
        </authorList>
    </citation>
    <scope>NUCLEOTIDE SEQUENCE [LARGE SCALE GENOMIC DNA]</scope>
</reference>
<dbReference type="PROSITE" id="PS50280">
    <property type="entry name" value="SET"/>
    <property type="match status" value="1"/>
</dbReference>
<name>A0ABP0LZ38_9DINO</name>
<dbReference type="EMBL" id="CAXAMN010014446">
    <property type="protein sequence ID" value="CAK9043340.1"/>
    <property type="molecule type" value="Genomic_DNA"/>
</dbReference>
<dbReference type="InterPro" id="IPR046341">
    <property type="entry name" value="SET_dom_sf"/>
</dbReference>
<proteinExistence type="predicted"/>
<feature type="domain" description="SET" evidence="1">
    <location>
        <begin position="6"/>
        <end position="269"/>
    </location>
</feature>
<evidence type="ECO:0000259" key="1">
    <source>
        <dbReference type="PROSITE" id="PS50280"/>
    </source>
</evidence>
<dbReference type="InterPro" id="IPR001214">
    <property type="entry name" value="SET_dom"/>
</dbReference>
<protein>
    <recommendedName>
        <fullName evidence="1">SET domain-containing protein</fullName>
    </recommendedName>
</protein>
<evidence type="ECO:0000313" key="3">
    <source>
        <dbReference type="Proteomes" id="UP001642484"/>
    </source>
</evidence>
<dbReference type="SUPFAM" id="SSF82199">
    <property type="entry name" value="SET domain"/>
    <property type="match status" value="1"/>
</dbReference>
<accession>A0ABP0LZ38</accession>
<dbReference type="Gene3D" id="3.90.1410.10">
    <property type="entry name" value="set domain protein methyltransferase, domain 1"/>
    <property type="match status" value="1"/>
</dbReference>
<evidence type="ECO:0000313" key="2">
    <source>
        <dbReference type="EMBL" id="CAK9043340.1"/>
    </source>
</evidence>
<dbReference type="CDD" id="cd10527">
    <property type="entry name" value="SET_LSMT"/>
    <property type="match status" value="1"/>
</dbReference>
<dbReference type="Proteomes" id="UP001642484">
    <property type="component" value="Unassembled WGS sequence"/>
</dbReference>
<sequence>MADALLSWGLENSAFVHDGIDLFARSDRAARGLRTRRPLQAKEVLLRIPGHMSVQSHLSLMPDSPLSEFWRRRCAAPVSNVLRLTLTLIHELHVQKSESRWWPYLSFLQSSVEVDLPIWWPESDLQGLKGTALWLSAKPREVSEVFEEVAKPVMAQEVSLWPPQVQQLPLFLQALSWVMSRGFCGALSFDLQGAVIPELSVWDAASSGSSCSSASPTITGPFLLPLFDLINHSSWPEERCVELEMEGEDFVVRASKEVAADSELFKSYGDHSDAELLRTYGFVEQGRNPNNVLLATHQELLDACRAMEGQCTERLERLGTEAVYAIPATGVLPAELLTVVQVLLMSPSDYGEFHSSELQILGKKFHIRGSAHGQKVTVCTGALAGSMCQLRLAWALCFCKLCLIGANIYTYLHPETKT</sequence>
<keyword evidence="3" id="KW-1185">Reference proteome</keyword>
<dbReference type="PANTHER" id="PTHR13271">
    <property type="entry name" value="UNCHARACTERIZED PUTATIVE METHYLTRANSFERASE"/>
    <property type="match status" value="1"/>
</dbReference>
<gene>
    <name evidence="2" type="ORF">CCMP2556_LOCUS22952</name>
</gene>
<comment type="caution">
    <text evidence="2">The sequence shown here is derived from an EMBL/GenBank/DDBJ whole genome shotgun (WGS) entry which is preliminary data.</text>
</comment>
<dbReference type="PANTHER" id="PTHR13271:SF34">
    <property type="entry name" value="N-LYSINE METHYLTRANSFERASE SETD6"/>
    <property type="match status" value="1"/>
</dbReference>
<dbReference type="Pfam" id="PF00856">
    <property type="entry name" value="SET"/>
    <property type="match status" value="1"/>
</dbReference>
<organism evidence="2 3">
    <name type="scientific">Durusdinium trenchii</name>
    <dbReference type="NCBI Taxonomy" id="1381693"/>
    <lineage>
        <taxon>Eukaryota</taxon>
        <taxon>Sar</taxon>
        <taxon>Alveolata</taxon>
        <taxon>Dinophyceae</taxon>
        <taxon>Suessiales</taxon>
        <taxon>Symbiodiniaceae</taxon>
        <taxon>Durusdinium</taxon>
    </lineage>
</organism>